<dbReference type="PROSITE" id="PS00798">
    <property type="entry name" value="ALDOKETO_REDUCTASE_1"/>
    <property type="match status" value="1"/>
</dbReference>
<feature type="binding site" evidence="4">
    <location>
        <position position="109"/>
    </location>
    <ligand>
        <name>substrate</name>
    </ligand>
</feature>
<dbReference type="GO" id="GO:0016491">
    <property type="term" value="F:oxidoreductase activity"/>
    <property type="evidence" value="ECO:0007669"/>
    <property type="project" value="UniProtKB-KW"/>
</dbReference>
<dbReference type="PANTHER" id="PTHR11732">
    <property type="entry name" value="ALDO/KETO REDUCTASE"/>
    <property type="match status" value="1"/>
</dbReference>
<dbReference type="PROSITE" id="PS00062">
    <property type="entry name" value="ALDOKETO_REDUCTASE_2"/>
    <property type="match status" value="1"/>
</dbReference>
<evidence type="ECO:0000256" key="4">
    <source>
        <dbReference type="PIRSR" id="PIRSR000097-2"/>
    </source>
</evidence>
<comment type="caution">
    <text evidence="7">The sequence shown here is derived from an EMBL/GenBank/DDBJ whole genome shotgun (WGS) entry which is preliminary data.</text>
</comment>
<evidence type="ECO:0000313" key="8">
    <source>
        <dbReference type="Proteomes" id="UP001345827"/>
    </source>
</evidence>
<keyword evidence="2" id="KW-0560">Oxidoreductase</keyword>
<feature type="domain" description="NADP-dependent oxidoreductase" evidence="6">
    <location>
        <begin position="18"/>
        <end position="284"/>
    </location>
</feature>
<protein>
    <recommendedName>
        <fullName evidence="6">NADP-dependent oxidoreductase domain-containing protein</fullName>
    </recommendedName>
</protein>
<accession>A0AAV9Q7J4</accession>
<feature type="active site" description="Proton donor" evidence="3">
    <location>
        <position position="51"/>
    </location>
</feature>
<evidence type="ECO:0000256" key="1">
    <source>
        <dbReference type="ARBA" id="ARBA00007905"/>
    </source>
</evidence>
<dbReference type="InterPro" id="IPR023210">
    <property type="entry name" value="NADP_OxRdtase_dom"/>
</dbReference>
<keyword evidence="8" id="KW-1185">Reference proteome</keyword>
<dbReference type="CDD" id="cd19071">
    <property type="entry name" value="AKR_AKR1-5-like"/>
    <property type="match status" value="1"/>
</dbReference>
<organism evidence="7 8">
    <name type="scientific">Vermiconidia calcicola</name>
    <dbReference type="NCBI Taxonomy" id="1690605"/>
    <lineage>
        <taxon>Eukaryota</taxon>
        <taxon>Fungi</taxon>
        <taxon>Dikarya</taxon>
        <taxon>Ascomycota</taxon>
        <taxon>Pezizomycotina</taxon>
        <taxon>Dothideomycetes</taxon>
        <taxon>Dothideomycetidae</taxon>
        <taxon>Mycosphaerellales</taxon>
        <taxon>Extremaceae</taxon>
        <taxon>Vermiconidia</taxon>
    </lineage>
</organism>
<dbReference type="SUPFAM" id="SSF51430">
    <property type="entry name" value="NAD(P)-linked oxidoreductase"/>
    <property type="match status" value="1"/>
</dbReference>
<gene>
    <name evidence="7" type="ORF">LTR25_006019</name>
</gene>
<dbReference type="FunFam" id="3.20.20.100:FF:000007">
    <property type="entry name" value="NAD(P)H-dependent D-xylose reductase xyl1"/>
    <property type="match status" value="1"/>
</dbReference>
<proteinExistence type="inferred from homology"/>
<dbReference type="PRINTS" id="PR00069">
    <property type="entry name" value="ALDKETRDTASE"/>
</dbReference>
<name>A0AAV9Q7J4_9PEZI</name>
<dbReference type="PIRSF" id="PIRSF000097">
    <property type="entry name" value="AKR"/>
    <property type="match status" value="1"/>
</dbReference>
<dbReference type="InterPro" id="IPR036812">
    <property type="entry name" value="NAD(P)_OxRdtase_dom_sf"/>
</dbReference>
<dbReference type="Pfam" id="PF00248">
    <property type="entry name" value="Aldo_ket_red"/>
    <property type="match status" value="1"/>
</dbReference>
<dbReference type="EMBL" id="JAXLQG010000010">
    <property type="protein sequence ID" value="KAK5535012.1"/>
    <property type="molecule type" value="Genomic_DNA"/>
</dbReference>
<dbReference type="AlphaFoldDB" id="A0AAV9Q7J4"/>
<evidence type="ECO:0000256" key="5">
    <source>
        <dbReference type="PIRSR" id="PIRSR000097-3"/>
    </source>
</evidence>
<dbReference type="InterPro" id="IPR020471">
    <property type="entry name" value="AKR"/>
</dbReference>
<evidence type="ECO:0000259" key="6">
    <source>
        <dbReference type="Pfam" id="PF00248"/>
    </source>
</evidence>
<dbReference type="Proteomes" id="UP001345827">
    <property type="component" value="Unassembled WGS sequence"/>
</dbReference>
<sequence>MSLGKKFKLNSGYEIPAVGLGTWLSEPNEVASAVQHALRVGYRHIDAAAIYQNEHEVGQGWKSSGVPREEIFITSKLWNTDHHPDRVEAALDATLKDLQTDYLDLYLIHWPVSFVYREGELFPKESATGLLQHSRIPIKDTWEAMERLVSAGKVKSIGVSNFTIDKVEELLKTAKIPPAVNQIEAHPWLQQPKLFDYLKSKNILVEAYSPLGNNIYDHSRVIDDPAIQAMAKQLNVDAGQMLISWAVQRGTVVLPKSVTPLRIESNFKGFVLPDAEFEELNRLDKHKRFNLPFDWAVDIFDEVGQVEIERRAKEAAAKA</sequence>
<evidence type="ECO:0000256" key="2">
    <source>
        <dbReference type="ARBA" id="ARBA00023002"/>
    </source>
</evidence>
<reference evidence="7 8" key="1">
    <citation type="submission" date="2023-06" db="EMBL/GenBank/DDBJ databases">
        <title>Black Yeasts Isolated from many extreme environments.</title>
        <authorList>
            <person name="Coleine C."/>
            <person name="Stajich J.E."/>
            <person name="Selbmann L."/>
        </authorList>
    </citation>
    <scope>NUCLEOTIDE SEQUENCE [LARGE SCALE GENOMIC DNA]</scope>
    <source>
        <strain evidence="7 8">CCFEE 5887</strain>
    </source>
</reference>
<feature type="site" description="Lowers pKa of active site Tyr" evidence="5">
    <location>
        <position position="76"/>
    </location>
</feature>
<dbReference type="InterPro" id="IPR018170">
    <property type="entry name" value="Aldo/ket_reductase_CS"/>
</dbReference>
<dbReference type="Gene3D" id="3.20.20.100">
    <property type="entry name" value="NADP-dependent oxidoreductase domain"/>
    <property type="match status" value="1"/>
</dbReference>
<comment type="similarity">
    <text evidence="1">Belongs to the aldo/keto reductase family.</text>
</comment>
<evidence type="ECO:0000313" key="7">
    <source>
        <dbReference type="EMBL" id="KAK5535012.1"/>
    </source>
</evidence>
<evidence type="ECO:0000256" key="3">
    <source>
        <dbReference type="PIRSR" id="PIRSR000097-1"/>
    </source>
</evidence>